<dbReference type="PANTHER" id="PTHR43464">
    <property type="entry name" value="METHYLTRANSFERASE"/>
    <property type="match status" value="1"/>
</dbReference>
<evidence type="ECO:0000256" key="2">
    <source>
        <dbReference type="ARBA" id="ARBA00022679"/>
    </source>
</evidence>
<keyword evidence="2 5" id="KW-0808">Transferase</keyword>
<feature type="domain" description="Methyltransferase type 11" evidence="4">
    <location>
        <begin position="42"/>
        <end position="132"/>
    </location>
</feature>
<evidence type="ECO:0000256" key="3">
    <source>
        <dbReference type="ARBA" id="ARBA00022691"/>
    </source>
</evidence>
<dbReference type="AlphaFoldDB" id="A0A1H3HHX5"/>
<protein>
    <submittedName>
        <fullName evidence="5">Methyltransferase domain-containing protein</fullName>
    </submittedName>
</protein>
<dbReference type="Proteomes" id="UP000199249">
    <property type="component" value="Unassembled WGS sequence"/>
</dbReference>
<reference evidence="6" key="1">
    <citation type="submission" date="2016-10" db="EMBL/GenBank/DDBJ databases">
        <authorList>
            <person name="Varghese N."/>
            <person name="Submissions S."/>
        </authorList>
    </citation>
    <scope>NUCLEOTIDE SEQUENCE [LARGE SCALE GENOMIC DNA]</scope>
    <source>
        <strain evidence="6">CGMCC 1.8975</strain>
    </source>
</reference>
<evidence type="ECO:0000313" key="6">
    <source>
        <dbReference type="Proteomes" id="UP000199249"/>
    </source>
</evidence>
<evidence type="ECO:0000259" key="4">
    <source>
        <dbReference type="Pfam" id="PF08241"/>
    </source>
</evidence>
<dbReference type="RefSeq" id="WP_092739572.1">
    <property type="nucleotide sequence ID" value="NZ_FNOV01000006.1"/>
</dbReference>
<dbReference type="SUPFAM" id="SSF53335">
    <property type="entry name" value="S-adenosyl-L-methionine-dependent methyltransferases"/>
    <property type="match status" value="1"/>
</dbReference>
<dbReference type="Pfam" id="PF08241">
    <property type="entry name" value="Methyltransf_11"/>
    <property type="match status" value="1"/>
</dbReference>
<dbReference type="GO" id="GO:0032259">
    <property type="term" value="P:methylation"/>
    <property type="evidence" value="ECO:0007669"/>
    <property type="project" value="UniProtKB-KW"/>
</dbReference>
<organism evidence="5 6">
    <name type="scientific">Hymenobacter psychrophilus</name>
    <dbReference type="NCBI Taxonomy" id="651662"/>
    <lineage>
        <taxon>Bacteria</taxon>
        <taxon>Pseudomonadati</taxon>
        <taxon>Bacteroidota</taxon>
        <taxon>Cytophagia</taxon>
        <taxon>Cytophagales</taxon>
        <taxon>Hymenobacteraceae</taxon>
        <taxon>Hymenobacter</taxon>
    </lineage>
</organism>
<dbReference type="OrthoDB" id="1524727at2"/>
<proteinExistence type="predicted"/>
<evidence type="ECO:0000313" key="5">
    <source>
        <dbReference type="EMBL" id="SDY15143.1"/>
    </source>
</evidence>
<sequence>MDKQYEAQYHSLEEQNWWFAGRRHMVWELIAQLQLPRSAAVLEIGCSGGPLLRQLREAGYAQVTGIDVSEPAIALAQERGLPDVHVMDGARLDFPDQSFDLVIASDVLEHIADEHAALKEWRRVLRPGGQLLVFVPAHAYLWSQHDVVNHHFRRYSRRHLREALQTNGFRVQHLSFWNNLLYFPTAAVRLLQRVLPPRPQGDLLTLPPTTNNLLLNLLKLENRLSKKLPVPFGVSVFASATAAE</sequence>
<keyword evidence="6" id="KW-1185">Reference proteome</keyword>
<keyword evidence="3" id="KW-0949">S-adenosyl-L-methionine</keyword>
<dbReference type="InterPro" id="IPR013216">
    <property type="entry name" value="Methyltransf_11"/>
</dbReference>
<dbReference type="CDD" id="cd02440">
    <property type="entry name" value="AdoMet_MTases"/>
    <property type="match status" value="1"/>
</dbReference>
<dbReference type="STRING" id="651662.SAMN04488069_1067"/>
<dbReference type="Gene3D" id="3.40.50.150">
    <property type="entry name" value="Vaccinia Virus protein VP39"/>
    <property type="match status" value="1"/>
</dbReference>
<evidence type="ECO:0000256" key="1">
    <source>
        <dbReference type="ARBA" id="ARBA00022603"/>
    </source>
</evidence>
<keyword evidence="1 5" id="KW-0489">Methyltransferase</keyword>
<accession>A0A1H3HHX5</accession>
<dbReference type="InterPro" id="IPR029063">
    <property type="entry name" value="SAM-dependent_MTases_sf"/>
</dbReference>
<dbReference type="GO" id="GO:0008757">
    <property type="term" value="F:S-adenosylmethionine-dependent methyltransferase activity"/>
    <property type="evidence" value="ECO:0007669"/>
    <property type="project" value="InterPro"/>
</dbReference>
<name>A0A1H3HHX5_9BACT</name>
<dbReference type="EMBL" id="FNOV01000006">
    <property type="protein sequence ID" value="SDY15143.1"/>
    <property type="molecule type" value="Genomic_DNA"/>
</dbReference>
<gene>
    <name evidence="5" type="ORF">SAMN04488069_1067</name>
</gene>
<dbReference type="PANTHER" id="PTHR43464:SF19">
    <property type="entry name" value="UBIQUINONE BIOSYNTHESIS O-METHYLTRANSFERASE, MITOCHONDRIAL"/>
    <property type="match status" value="1"/>
</dbReference>